<keyword evidence="4" id="KW-1185">Reference proteome</keyword>
<dbReference type="Pfam" id="PF06985">
    <property type="entry name" value="HET"/>
    <property type="match status" value="1"/>
</dbReference>
<dbReference type="AlphaFoldDB" id="A0AAN6SMF8"/>
<organism evidence="3 4">
    <name type="scientific">Parachaetomium inaequale</name>
    <dbReference type="NCBI Taxonomy" id="2588326"/>
    <lineage>
        <taxon>Eukaryota</taxon>
        <taxon>Fungi</taxon>
        <taxon>Dikarya</taxon>
        <taxon>Ascomycota</taxon>
        <taxon>Pezizomycotina</taxon>
        <taxon>Sordariomycetes</taxon>
        <taxon>Sordariomycetidae</taxon>
        <taxon>Sordariales</taxon>
        <taxon>Chaetomiaceae</taxon>
        <taxon>Parachaetomium</taxon>
    </lineage>
</organism>
<dbReference type="PANTHER" id="PTHR24148">
    <property type="entry name" value="ANKYRIN REPEAT DOMAIN-CONTAINING PROTEIN 39 HOMOLOG-RELATED"/>
    <property type="match status" value="1"/>
</dbReference>
<name>A0AAN6SMF8_9PEZI</name>
<feature type="region of interest" description="Disordered" evidence="1">
    <location>
        <begin position="32"/>
        <end position="54"/>
    </location>
</feature>
<dbReference type="PANTHER" id="PTHR24148:SF73">
    <property type="entry name" value="HET DOMAIN PROTEIN (AFU_ORTHOLOGUE AFUA_8G01020)"/>
    <property type="match status" value="1"/>
</dbReference>
<evidence type="ECO:0000313" key="4">
    <source>
        <dbReference type="Proteomes" id="UP001303115"/>
    </source>
</evidence>
<sequence length="668" mass="73859">MTGPAPFQYTTRLAAGEIRLLSLTPPATSDPSLPLSFTLHKTTLSPSPPSEPPTTPTPYIALSYVWGAETNPLSILINNHPCPVTPNLHSALTHLAKNELRTLPVWVDAVCINQSDEAEKLTQIACMADVYRQAKQVLVFLGVSDARTDTVIRQMDRIGGKVLAAGAMLFREPDLGKWPCFEGCEQRERKVEVRVALERIMDRERGGILFGRPGLDGNVALDLFHRPWFARAWVIQEICVPPDREGAVTFACGDGRISWERLWAAHLFLALWILREGKAVGEAKSVVKTLLGLGLFIRRTGMTPRPYSARAAQTLGVRKKHLQGDLNRSLKGLLMMLYVAHSANPLDCRDPEDKIRAIRGLASDGEILDGILTPRQSWQHICTGLARHFYSQGNLDLLSLCRCRSPTLPSWATDWTQQQRPPWLGYKSGDSSQLFDAAKGTDVQLYDDAGDDTILSLRGFIVDTIQEVGSEWASNLDDDFNWESARLRIVEIDRFLSLSKLYSQAEKSAARWRILVADRVGNDLQTHVRATTTPVAEESFAKMEPIAKAFSPSGPGSLGAWYLSYRNTLLTLWSSRPFLSSKGYIGLCPGPTAEGDTVFIPSGSHCPYVIRRHEAVVISDSPALSAQAAGHDNGEVWRLLGEAYVHGAMDGELDLGNQDADARRFRLV</sequence>
<dbReference type="Proteomes" id="UP001303115">
    <property type="component" value="Unassembled WGS sequence"/>
</dbReference>
<evidence type="ECO:0000259" key="2">
    <source>
        <dbReference type="Pfam" id="PF06985"/>
    </source>
</evidence>
<dbReference type="InterPro" id="IPR010730">
    <property type="entry name" value="HET"/>
</dbReference>
<protein>
    <submittedName>
        <fullName evidence="3">Heterokaryon incompatibility protein-domain-containing protein</fullName>
    </submittedName>
</protein>
<evidence type="ECO:0000313" key="3">
    <source>
        <dbReference type="EMBL" id="KAK4032520.1"/>
    </source>
</evidence>
<reference evidence="4" key="1">
    <citation type="journal article" date="2023" name="Mol. Phylogenet. Evol.">
        <title>Genome-scale phylogeny and comparative genomics of the fungal order Sordariales.</title>
        <authorList>
            <person name="Hensen N."/>
            <person name="Bonometti L."/>
            <person name="Westerberg I."/>
            <person name="Brannstrom I.O."/>
            <person name="Guillou S."/>
            <person name="Cros-Aarteil S."/>
            <person name="Calhoun S."/>
            <person name="Haridas S."/>
            <person name="Kuo A."/>
            <person name="Mondo S."/>
            <person name="Pangilinan J."/>
            <person name="Riley R."/>
            <person name="LaButti K."/>
            <person name="Andreopoulos B."/>
            <person name="Lipzen A."/>
            <person name="Chen C."/>
            <person name="Yan M."/>
            <person name="Daum C."/>
            <person name="Ng V."/>
            <person name="Clum A."/>
            <person name="Steindorff A."/>
            <person name="Ohm R.A."/>
            <person name="Martin F."/>
            <person name="Silar P."/>
            <person name="Natvig D.O."/>
            <person name="Lalanne C."/>
            <person name="Gautier V."/>
            <person name="Ament-Velasquez S.L."/>
            <person name="Kruys A."/>
            <person name="Hutchinson M.I."/>
            <person name="Powell A.J."/>
            <person name="Barry K."/>
            <person name="Miller A.N."/>
            <person name="Grigoriev I.V."/>
            <person name="Debuchy R."/>
            <person name="Gladieux P."/>
            <person name="Hiltunen Thoren M."/>
            <person name="Johannesson H."/>
        </authorList>
    </citation>
    <scope>NUCLEOTIDE SEQUENCE [LARGE SCALE GENOMIC DNA]</scope>
    <source>
        <strain evidence="4">CBS 284.82</strain>
    </source>
</reference>
<dbReference type="InterPro" id="IPR052895">
    <property type="entry name" value="HetReg/Transcr_Mod"/>
</dbReference>
<gene>
    <name evidence="3" type="ORF">C8A01DRAFT_41021</name>
</gene>
<accession>A0AAN6SMF8</accession>
<evidence type="ECO:0000256" key="1">
    <source>
        <dbReference type="SAM" id="MobiDB-lite"/>
    </source>
</evidence>
<proteinExistence type="predicted"/>
<dbReference type="Pfam" id="PF26639">
    <property type="entry name" value="Het-6_barrel"/>
    <property type="match status" value="1"/>
</dbReference>
<dbReference type="EMBL" id="MU854599">
    <property type="protein sequence ID" value="KAK4032520.1"/>
    <property type="molecule type" value="Genomic_DNA"/>
</dbReference>
<comment type="caution">
    <text evidence="3">The sequence shown here is derived from an EMBL/GenBank/DDBJ whole genome shotgun (WGS) entry which is preliminary data.</text>
</comment>
<feature type="domain" description="Heterokaryon incompatibility" evidence="2">
    <location>
        <begin position="59"/>
        <end position="237"/>
    </location>
</feature>